<evidence type="ECO:0000313" key="11">
    <source>
        <dbReference type="Proteomes" id="UP001497382"/>
    </source>
</evidence>
<feature type="binding site" description="axial binding residue" evidence="8">
    <location>
        <position position="466"/>
    </location>
    <ligand>
        <name>heme</name>
        <dbReference type="ChEBI" id="CHEBI:30413"/>
    </ligand>
    <ligandPart>
        <name>Fe</name>
        <dbReference type="ChEBI" id="CHEBI:18248"/>
    </ligandPart>
</feature>
<dbReference type="PRINTS" id="PR00385">
    <property type="entry name" value="P450"/>
</dbReference>
<keyword evidence="4 8" id="KW-0479">Metal-binding</keyword>
<dbReference type="PROSITE" id="PS00086">
    <property type="entry name" value="CYTOCHROME_P450"/>
    <property type="match status" value="1"/>
</dbReference>
<evidence type="ECO:0000256" key="5">
    <source>
        <dbReference type="ARBA" id="ARBA00023002"/>
    </source>
</evidence>
<comment type="caution">
    <text evidence="10">The sequence shown here is derived from an EMBL/GenBank/DDBJ whole genome shotgun (WGS) entry which is preliminary data.</text>
</comment>
<keyword evidence="6 8" id="KW-0408">Iron</keyword>
<gene>
    <name evidence="10" type="ORF">LARSCL_LOCUS3607</name>
</gene>
<dbReference type="GO" id="GO:0005506">
    <property type="term" value="F:iron ion binding"/>
    <property type="evidence" value="ECO:0007669"/>
    <property type="project" value="InterPro"/>
</dbReference>
<dbReference type="Pfam" id="PF00067">
    <property type="entry name" value="p450"/>
    <property type="match status" value="1"/>
</dbReference>
<organism evidence="10 11">
    <name type="scientific">Larinioides sclopetarius</name>
    <dbReference type="NCBI Taxonomy" id="280406"/>
    <lineage>
        <taxon>Eukaryota</taxon>
        <taxon>Metazoa</taxon>
        <taxon>Ecdysozoa</taxon>
        <taxon>Arthropoda</taxon>
        <taxon>Chelicerata</taxon>
        <taxon>Arachnida</taxon>
        <taxon>Araneae</taxon>
        <taxon>Araneomorphae</taxon>
        <taxon>Entelegynae</taxon>
        <taxon>Araneoidea</taxon>
        <taxon>Araneidae</taxon>
        <taxon>Larinioides</taxon>
    </lineage>
</organism>
<dbReference type="InterPro" id="IPR001128">
    <property type="entry name" value="Cyt_P450"/>
</dbReference>
<dbReference type="PRINTS" id="PR00463">
    <property type="entry name" value="EP450I"/>
</dbReference>
<evidence type="ECO:0000256" key="8">
    <source>
        <dbReference type="PIRSR" id="PIRSR602401-1"/>
    </source>
</evidence>
<evidence type="ECO:0008006" key="12">
    <source>
        <dbReference type="Google" id="ProtNLM"/>
    </source>
</evidence>
<dbReference type="InterPro" id="IPR002401">
    <property type="entry name" value="Cyt_P450_E_grp-I"/>
</dbReference>
<dbReference type="SUPFAM" id="SSF48264">
    <property type="entry name" value="Cytochrome P450"/>
    <property type="match status" value="1"/>
</dbReference>
<accession>A0AAV1Z8J4</accession>
<keyword evidence="5 9" id="KW-0560">Oxidoreductase</keyword>
<evidence type="ECO:0000256" key="4">
    <source>
        <dbReference type="ARBA" id="ARBA00022723"/>
    </source>
</evidence>
<evidence type="ECO:0000256" key="9">
    <source>
        <dbReference type="RuleBase" id="RU000461"/>
    </source>
</evidence>
<evidence type="ECO:0000313" key="10">
    <source>
        <dbReference type="EMBL" id="CAL1267332.1"/>
    </source>
</evidence>
<dbReference type="InterPro" id="IPR036396">
    <property type="entry name" value="Cyt_P450_sf"/>
</dbReference>
<evidence type="ECO:0000256" key="6">
    <source>
        <dbReference type="ARBA" id="ARBA00023004"/>
    </source>
</evidence>
<evidence type="ECO:0000256" key="3">
    <source>
        <dbReference type="ARBA" id="ARBA00022617"/>
    </source>
</evidence>
<dbReference type="EMBL" id="CAXIEN010000027">
    <property type="protein sequence ID" value="CAL1267332.1"/>
    <property type="molecule type" value="Genomic_DNA"/>
</dbReference>
<evidence type="ECO:0000256" key="7">
    <source>
        <dbReference type="ARBA" id="ARBA00023033"/>
    </source>
</evidence>
<dbReference type="PANTHER" id="PTHR24279">
    <property type="entry name" value="CYTOCHROME P450"/>
    <property type="match status" value="1"/>
</dbReference>
<sequence>MIRFLGRSTALKCDSLFVRSVRCIVTSHCPDSNTDAAADEVVKPFSSVPGPKKLPVIGNLHLFSRFGPYTFERLNDAYADLYQKHGPIVRLDVGIKMLLLFRPEDIKKLFANEKHPERPVFEALKHYRLKRKDVYSCAGMITENGEEWWRIRKPVQFIMNPAFPKIYFPHHTQIADDLIRFIDQKRDAQGIVPDFLKVLYRFTEEAVGLLCFGKRLGLLSLDSGTDAEAGFSKKLTQASEDTLKSLADSLLEFPWWKIFPTSTYKTLVRTQDFFQSFAAECIKEAELKLKDPAYKDDGSVELLRRLFEDKTVKPTDISLLMTELFAAGIDTTGNTIGFALYNLARHPDVQEKLYQHIQKGVSNGLTAESLYEVRYLRACVLESHRLSPATGSIGRILNEPKILSGYQIPKNVLCIGMQPIICRQEQYFEDPMEFKPERWLNEDHSKMEKKYHPYTLTPFSTGRRKCVGFRIAEQEINICILKIIQNFRIEYDGPEIGAIMRLSFIPDKPLNLKFIPRK</sequence>
<dbReference type="Proteomes" id="UP001497382">
    <property type="component" value="Unassembled WGS sequence"/>
</dbReference>
<comment type="similarity">
    <text evidence="2 9">Belongs to the cytochrome P450 family.</text>
</comment>
<keyword evidence="3 8" id="KW-0349">Heme</keyword>
<dbReference type="PANTHER" id="PTHR24279:SF120">
    <property type="entry name" value="CYTOCHROME P450"/>
    <property type="match status" value="1"/>
</dbReference>
<dbReference type="FunFam" id="1.10.630.10:FF:000006">
    <property type="entry name" value="Cytochrome P450 302a1, mitochondrial"/>
    <property type="match status" value="1"/>
</dbReference>
<dbReference type="GO" id="GO:0020037">
    <property type="term" value="F:heme binding"/>
    <property type="evidence" value="ECO:0007669"/>
    <property type="project" value="InterPro"/>
</dbReference>
<dbReference type="InterPro" id="IPR050479">
    <property type="entry name" value="CYP11_CYP27_families"/>
</dbReference>
<evidence type="ECO:0000256" key="2">
    <source>
        <dbReference type="ARBA" id="ARBA00010617"/>
    </source>
</evidence>
<keyword evidence="11" id="KW-1185">Reference proteome</keyword>
<protein>
    <recommendedName>
        <fullName evidence="12">Cytochrome P450</fullName>
    </recommendedName>
</protein>
<proteinExistence type="inferred from homology"/>
<dbReference type="GO" id="GO:0004497">
    <property type="term" value="F:monooxygenase activity"/>
    <property type="evidence" value="ECO:0007669"/>
    <property type="project" value="UniProtKB-KW"/>
</dbReference>
<dbReference type="Gene3D" id="1.10.630.10">
    <property type="entry name" value="Cytochrome P450"/>
    <property type="match status" value="1"/>
</dbReference>
<name>A0AAV1Z8J4_9ARAC</name>
<dbReference type="GO" id="GO:0016705">
    <property type="term" value="F:oxidoreductase activity, acting on paired donors, with incorporation or reduction of molecular oxygen"/>
    <property type="evidence" value="ECO:0007669"/>
    <property type="project" value="InterPro"/>
</dbReference>
<keyword evidence="7 9" id="KW-0503">Monooxygenase</keyword>
<evidence type="ECO:0000256" key="1">
    <source>
        <dbReference type="ARBA" id="ARBA00001971"/>
    </source>
</evidence>
<dbReference type="AlphaFoldDB" id="A0AAV1Z8J4"/>
<dbReference type="CDD" id="cd11054">
    <property type="entry name" value="CYP24A1-like"/>
    <property type="match status" value="1"/>
</dbReference>
<reference evidence="10 11" key="1">
    <citation type="submission" date="2024-04" db="EMBL/GenBank/DDBJ databases">
        <authorList>
            <person name="Rising A."/>
            <person name="Reimegard J."/>
            <person name="Sonavane S."/>
            <person name="Akerstrom W."/>
            <person name="Nylinder S."/>
            <person name="Hedman E."/>
            <person name="Kallberg Y."/>
        </authorList>
    </citation>
    <scope>NUCLEOTIDE SEQUENCE [LARGE SCALE GENOMIC DNA]</scope>
</reference>
<dbReference type="InterPro" id="IPR017972">
    <property type="entry name" value="Cyt_P450_CS"/>
</dbReference>
<comment type="cofactor">
    <cofactor evidence="1 8">
        <name>heme</name>
        <dbReference type="ChEBI" id="CHEBI:30413"/>
    </cofactor>
</comment>